<dbReference type="InterPro" id="IPR028087">
    <property type="entry name" value="Tad_N"/>
</dbReference>
<protein>
    <recommendedName>
        <fullName evidence="3">Putative Flp pilus-assembly TadG-like N-terminal domain-containing protein</fullName>
    </recommendedName>
</protein>
<gene>
    <name evidence="4" type="ORF">SLNSH_19615</name>
</gene>
<organism evidence="4 5">
    <name type="scientific">Alsobacter soli</name>
    <dbReference type="NCBI Taxonomy" id="2109933"/>
    <lineage>
        <taxon>Bacteria</taxon>
        <taxon>Pseudomonadati</taxon>
        <taxon>Pseudomonadota</taxon>
        <taxon>Alphaproteobacteria</taxon>
        <taxon>Hyphomicrobiales</taxon>
        <taxon>Alsobacteraceae</taxon>
        <taxon>Alsobacter</taxon>
    </lineage>
</organism>
<keyword evidence="2" id="KW-0812">Transmembrane</keyword>
<evidence type="ECO:0000313" key="5">
    <source>
        <dbReference type="Proteomes" id="UP000239772"/>
    </source>
</evidence>
<keyword evidence="2" id="KW-1133">Transmembrane helix</keyword>
<feature type="compositionally biased region" description="Low complexity" evidence="1">
    <location>
        <begin position="136"/>
        <end position="150"/>
    </location>
</feature>
<feature type="domain" description="Putative Flp pilus-assembly TadG-like N-terminal" evidence="3">
    <location>
        <begin position="59"/>
        <end position="104"/>
    </location>
</feature>
<reference evidence="5" key="1">
    <citation type="submission" date="2018-03" db="EMBL/GenBank/DDBJ databases">
        <authorList>
            <person name="Sun L."/>
            <person name="Liu H."/>
            <person name="Chen W."/>
            <person name="Huang K."/>
            <person name="Liu W."/>
            <person name="Gao X."/>
        </authorList>
    </citation>
    <scope>NUCLEOTIDE SEQUENCE [LARGE SCALE GENOMIC DNA]</scope>
    <source>
        <strain evidence="5">SH9</strain>
    </source>
</reference>
<dbReference type="EMBL" id="PVZS01000028">
    <property type="protein sequence ID" value="PSC03268.1"/>
    <property type="molecule type" value="Genomic_DNA"/>
</dbReference>
<keyword evidence="5" id="KW-1185">Reference proteome</keyword>
<feature type="transmembrane region" description="Helical" evidence="2">
    <location>
        <begin position="58"/>
        <end position="78"/>
    </location>
</feature>
<keyword evidence="2" id="KW-0472">Membrane</keyword>
<evidence type="ECO:0000256" key="1">
    <source>
        <dbReference type="SAM" id="MobiDB-lite"/>
    </source>
</evidence>
<feature type="region of interest" description="Disordered" evidence="1">
    <location>
        <begin position="456"/>
        <end position="484"/>
    </location>
</feature>
<evidence type="ECO:0000259" key="3">
    <source>
        <dbReference type="Pfam" id="PF13400"/>
    </source>
</evidence>
<evidence type="ECO:0000313" key="4">
    <source>
        <dbReference type="EMBL" id="PSC03268.1"/>
    </source>
</evidence>
<dbReference type="AlphaFoldDB" id="A0A2T1HNQ4"/>
<evidence type="ECO:0000256" key="2">
    <source>
        <dbReference type="SAM" id="Phobius"/>
    </source>
</evidence>
<comment type="caution">
    <text evidence="4">The sequence shown here is derived from an EMBL/GenBank/DDBJ whole genome shotgun (WGS) entry which is preliminary data.</text>
</comment>
<dbReference type="Pfam" id="PF13400">
    <property type="entry name" value="Tad"/>
    <property type="match status" value="1"/>
</dbReference>
<name>A0A2T1HNQ4_9HYPH</name>
<proteinExistence type="predicted"/>
<sequence>MEPVAVQRRPASCCSLISSCTSHPVFFGRPHSIFSGQRYEQRMIIPRSVFRLFQCTEASIAMLFGVMAPLVFGMGVVATDYASIYRERSTLQDAADSASLAAASELRLANPDSRRLASLAASFVASKLKGEAPRFEAGGAASSAQHSGSQSEHRTIQTPSGQIDVITTVDYDRQTLKTVLSRKVATYALRHLGAAPDQIGVESVARLMGASPLCVLSLERKENKTVAMLKGSRVTAKDCAVQSDSASADGLFADDATSQVRASKICAATAPRRSAALQVFAPTPVACPPADDPLAARAPAPFTPPCINDLRVRSGEVVTIITGPVTLCYKRIEVMSGGRVVIRGGGVIAFGAPPKGFGKLDGLIVRKGGRLETAPGDGVTFYFMNGGTFAFLSGSFVSLSAPTGGSYPGFLFIEDPAGKAKKEYFVNSLGVTKLLGTIYLKQGYLRIDLDDAASKAAVDDGDPDENDGLAPLPPGTDPSNSPNAISGGSAYTIIVVRKMEVRNKANLVMNSDYQGTSVPVPKGVGPTGGYVVVER</sequence>
<feature type="region of interest" description="Disordered" evidence="1">
    <location>
        <begin position="136"/>
        <end position="159"/>
    </location>
</feature>
<accession>A0A2T1HNQ4</accession>
<dbReference type="Proteomes" id="UP000239772">
    <property type="component" value="Unassembled WGS sequence"/>
</dbReference>